<accession>A0ABD3QP97</accession>
<reference evidence="10 11" key="1">
    <citation type="journal article" date="2020" name="G3 (Bethesda)">
        <title>Improved Reference Genome for Cyclotella cryptica CCMP332, a Model for Cell Wall Morphogenesis, Salinity Adaptation, and Lipid Production in Diatoms (Bacillariophyta).</title>
        <authorList>
            <person name="Roberts W.R."/>
            <person name="Downey K.M."/>
            <person name="Ruck E.C."/>
            <person name="Traller J.C."/>
            <person name="Alverson A.J."/>
        </authorList>
    </citation>
    <scope>NUCLEOTIDE SEQUENCE [LARGE SCALE GENOMIC DNA]</scope>
    <source>
        <strain evidence="10 11">CCMP332</strain>
    </source>
</reference>
<dbReference type="Proteomes" id="UP001516023">
    <property type="component" value="Unassembled WGS sequence"/>
</dbReference>
<evidence type="ECO:0000256" key="5">
    <source>
        <dbReference type="ARBA" id="ARBA00023007"/>
    </source>
</evidence>
<dbReference type="EMBL" id="JABMIG020000038">
    <property type="protein sequence ID" value="KAL3799560.1"/>
    <property type="molecule type" value="Genomic_DNA"/>
</dbReference>
<evidence type="ECO:0000256" key="7">
    <source>
        <dbReference type="ARBA" id="ARBA00039520"/>
    </source>
</evidence>
<evidence type="ECO:0000313" key="11">
    <source>
        <dbReference type="Proteomes" id="UP001516023"/>
    </source>
</evidence>
<evidence type="ECO:0000256" key="9">
    <source>
        <dbReference type="SAM" id="MobiDB-lite"/>
    </source>
</evidence>
<comment type="subunit">
    <text evidence="2">Homodimer.</text>
</comment>
<dbReference type="InterPro" id="IPR020904">
    <property type="entry name" value="Sc_DH/Rdtase_CS"/>
</dbReference>
<dbReference type="GO" id="GO:0006729">
    <property type="term" value="P:tetrahydrobiopterin biosynthetic process"/>
    <property type="evidence" value="ECO:0007669"/>
    <property type="project" value="UniProtKB-KW"/>
</dbReference>
<protein>
    <recommendedName>
        <fullName evidence="7">Dihydropteridine reductase</fullName>
        <ecNumber evidence="6">1.5.1.34</ecNumber>
    </recommendedName>
    <alternativeName>
        <fullName evidence="8">Quinoid dihydropteridine reductase</fullName>
    </alternativeName>
</protein>
<organism evidence="10 11">
    <name type="scientific">Cyclotella cryptica</name>
    <dbReference type="NCBI Taxonomy" id="29204"/>
    <lineage>
        <taxon>Eukaryota</taxon>
        <taxon>Sar</taxon>
        <taxon>Stramenopiles</taxon>
        <taxon>Ochrophyta</taxon>
        <taxon>Bacillariophyta</taxon>
        <taxon>Coscinodiscophyceae</taxon>
        <taxon>Thalassiosirophycidae</taxon>
        <taxon>Stephanodiscales</taxon>
        <taxon>Stephanodiscaceae</taxon>
        <taxon>Cyclotella</taxon>
    </lineage>
</organism>
<dbReference type="AlphaFoldDB" id="A0ABD3QP97"/>
<keyword evidence="4" id="KW-0560">Oxidoreductase</keyword>
<dbReference type="InterPro" id="IPR002347">
    <property type="entry name" value="SDR_fam"/>
</dbReference>
<dbReference type="FunFam" id="3.40.50.720:FF:000157">
    <property type="entry name" value="Quinoid dihydropteridine reductase"/>
    <property type="match status" value="1"/>
</dbReference>
<evidence type="ECO:0000256" key="2">
    <source>
        <dbReference type="ARBA" id="ARBA00011738"/>
    </source>
</evidence>
<dbReference type="Gene3D" id="3.40.50.720">
    <property type="entry name" value="NAD(P)-binding Rossmann-like Domain"/>
    <property type="match status" value="1"/>
</dbReference>
<feature type="region of interest" description="Disordered" evidence="9">
    <location>
        <begin position="35"/>
        <end position="58"/>
    </location>
</feature>
<keyword evidence="5" id="KW-0783">Tetrahydrobiopterin biosynthesis</keyword>
<gene>
    <name evidence="10" type="ORF">HJC23_008687</name>
</gene>
<comment type="caution">
    <text evidence="10">The sequence shown here is derived from an EMBL/GenBank/DDBJ whole genome shotgun (WGS) entry which is preliminary data.</text>
</comment>
<dbReference type="SUPFAM" id="SSF51735">
    <property type="entry name" value="NAD(P)-binding Rossmann-fold domains"/>
    <property type="match status" value="1"/>
</dbReference>
<sequence>MSFVMKSMPSSLAVAASATSTGQISSLQTFHSLLGQQHRQRPNPHRTNLRSIHNGQHRDLKTKSNKHVLILGSRGVLGSTLADHLSDEWNILGADVVPSQDSFNDYIRLPQHGSVADLSLCLYRGISQHIGDKKLDAIICASGGWAGDVDPDIGSGGEEEEEEYVKEAAGVVERMMRVNYYPVVAGSLVGQKFMNRGGMFIIIGASAALSPTPGMIGYGSSKAAAHHYLQTFGADTPVTSVGILPLMLDTPANRAMLAGDDDNDDRYTKLVKPIQIAQEIGEWIRNPHLRPHSGSLVKVIAKNRKDGSGGAAFHLVR</sequence>
<dbReference type="PANTHER" id="PTHR15104:SF0">
    <property type="entry name" value="DIHYDROPTERIDINE REDUCTASE"/>
    <property type="match status" value="1"/>
</dbReference>
<proteinExistence type="inferred from homology"/>
<name>A0ABD3QP97_9STRA</name>
<evidence type="ECO:0000313" key="10">
    <source>
        <dbReference type="EMBL" id="KAL3799560.1"/>
    </source>
</evidence>
<keyword evidence="11" id="KW-1185">Reference proteome</keyword>
<dbReference type="EC" id="1.5.1.34" evidence="6"/>
<dbReference type="GO" id="GO:0004155">
    <property type="term" value="F:6,7-dihydropteridine reductase activity"/>
    <property type="evidence" value="ECO:0007669"/>
    <property type="project" value="UniProtKB-EC"/>
</dbReference>
<comment type="similarity">
    <text evidence="1">Belongs to the short-chain dehydrogenases/reductases (SDR) family.</text>
</comment>
<feature type="compositionally biased region" description="Basic residues" evidence="9">
    <location>
        <begin position="38"/>
        <end position="48"/>
    </location>
</feature>
<keyword evidence="3" id="KW-0521">NADP</keyword>
<dbReference type="PANTHER" id="PTHR15104">
    <property type="entry name" value="DIHYDROPTERIDINE REDUCTASE"/>
    <property type="match status" value="1"/>
</dbReference>
<evidence type="ECO:0000256" key="1">
    <source>
        <dbReference type="ARBA" id="ARBA00006484"/>
    </source>
</evidence>
<evidence type="ECO:0000256" key="8">
    <source>
        <dbReference type="ARBA" id="ARBA00041348"/>
    </source>
</evidence>
<dbReference type="PROSITE" id="PS00061">
    <property type="entry name" value="ADH_SHORT"/>
    <property type="match status" value="1"/>
</dbReference>
<evidence type="ECO:0000256" key="3">
    <source>
        <dbReference type="ARBA" id="ARBA00022857"/>
    </source>
</evidence>
<evidence type="ECO:0000256" key="6">
    <source>
        <dbReference type="ARBA" id="ARBA00039153"/>
    </source>
</evidence>
<evidence type="ECO:0000256" key="4">
    <source>
        <dbReference type="ARBA" id="ARBA00023002"/>
    </source>
</evidence>
<dbReference type="Pfam" id="PF00106">
    <property type="entry name" value="adh_short"/>
    <property type="match status" value="1"/>
</dbReference>
<dbReference type="InterPro" id="IPR036291">
    <property type="entry name" value="NAD(P)-bd_dom_sf"/>
</dbReference>